<sequence>MRVTVRLFAALAEKAGRRELVVQLGEEATALDAWDAAQQALGGPMALPRESVRVAVNLRYTGWDHPLRDGDEVALIPPVAGGNGAHGPSLAPPAVEITVTEQPLSVEAAVARVGGPTMGAIAVFVGTVREWTERAPARPRGATDHPAGPAPHGAPSMRRTVAIHYEAYGPMAEKEMESIGREVVQRWPGARVVLAHRLGWLTPGEVSLVIAVATPHRAPAFEAVRWATERLKRDVPIWKKERYEDGEEWVGMGG</sequence>
<dbReference type="CDD" id="cd00756">
    <property type="entry name" value="MoaE"/>
    <property type="match status" value="1"/>
</dbReference>
<dbReference type="Pfam" id="PF02597">
    <property type="entry name" value="ThiS"/>
    <property type="match status" value="1"/>
</dbReference>
<dbReference type="Pfam" id="PF02391">
    <property type="entry name" value="MoaE"/>
    <property type="match status" value="1"/>
</dbReference>
<dbReference type="InterPro" id="IPR003749">
    <property type="entry name" value="ThiS/MoaD-like"/>
</dbReference>
<dbReference type="SUPFAM" id="SSF54690">
    <property type="entry name" value="Molybdopterin synthase subunit MoaE"/>
    <property type="match status" value="1"/>
</dbReference>
<reference evidence="2 3" key="1">
    <citation type="journal article" date="2024" name="Front. Microbiol.">
        <title>Novel thermophilic genera Geochorda gen. nov. and Carboxydochorda gen. nov. from the deep terrestrial subsurface reveal the ecophysiological diversity in the class Limnochordia.</title>
        <authorList>
            <person name="Karnachuk O.V."/>
            <person name="Lukina A.P."/>
            <person name="Avakyan M.R."/>
            <person name="Kadnikov V.V."/>
            <person name="Begmatov S."/>
            <person name="Beletsky A.V."/>
            <person name="Vlasova K.G."/>
            <person name="Novikov A.A."/>
            <person name="Shcherbakova V.A."/>
            <person name="Mardanov A.V."/>
            <person name="Ravin N.V."/>
        </authorList>
    </citation>
    <scope>NUCLEOTIDE SEQUENCE [LARGE SCALE GENOMIC DNA]</scope>
    <source>
        <strain evidence="2 3">L945</strain>
    </source>
</reference>
<dbReference type="EMBL" id="CP141615">
    <property type="protein sequence ID" value="WRP17795.1"/>
    <property type="molecule type" value="Genomic_DNA"/>
</dbReference>
<feature type="compositionally biased region" description="Low complexity" evidence="1">
    <location>
        <begin position="145"/>
        <end position="155"/>
    </location>
</feature>
<dbReference type="Gene3D" id="3.10.20.30">
    <property type="match status" value="1"/>
</dbReference>
<protein>
    <submittedName>
        <fullName evidence="2">Molybdenum cofactor biosynthesis protein MoaE</fullName>
    </submittedName>
</protein>
<dbReference type="CDD" id="cd00754">
    <property type="entry name" value="Ubl_MoaD"/>
    <property type="match status" value="1"/>
</dbReference>
<name>A0ABZ1BZ44_9FIRM</name>
<dbReference type="InterPro" id="IPR012675">
    <property type="entry name" value="Beta-grasp_dom_sf"/>
</dbReference>
<dbReference type="RefSeq" id="WP_324717065.1">
    <property type="nucleotide sequence ID" value="NZ_CP141615.1"/>
</dbReference>
<dbReference type="SUPFAM" id="SSF54285">
    <property type="entry name" value="MoaD/ThiS"/>
    <property type="match status" value="1"/>
</dbReference>
<organism evidence="2 3">
    <name type="scientific">Carboxydichorda subterranea</name>
    <dbReference type="NCBI Taxonomy" id="3109565"/>
    <lineage>
        <taxon>Bacteria</taxon>
        <taxon>Bacillati</taxon>
        <taxon>Bacillota</taxon>
        <taxon>Limnochordia</taxon>
        <taxon>Limnochordales</taxon>
        <taxon>Geochordaceae</taxon>
        <taxon>Carboxydichorda</taxon>
    </lineage>
</organism>
<dbReference type="Gene3D" id="3.90.1170.40">
    <property type="entry name" value="Molybdopterin biosynthesis MoaE subunit"/>
    <property type="match status" value="1"/>
</dbReference>
<dbReference type="Proteomes" id="UP001332192">
    <property type="component" value="Chromosome"/>
</dbReference>
<dbReference type="InterPro" id="IPR003448">
    <property type="entry name" value="Mopterin_biosynth_MoaE"/>
</dbReference>
<evidence type="ECO:0000313" key="2">
    <source>
        <dbReference type="EMBL" id="WRP17795.1"/>
    </source>
</evidence>
<dbReference type="InterPro" id="IPR016155">
    <property type="entry name" value="Mopterin_synth/thiamin_S_b"/>
</dbReference>
<dbReference type="InterPro" id="IPR036563">
    <property type="entry name" value="MoaE_sf"/>
</dbReference>
<accession>A0ABZ1BZ44</accession>
<feature type="region of interest" description="Disordered" evidence="1">
    <location>
        <begin position="134"/>
        <end position="156"/>
    </location>
</feature>
<evidence type="ECO:0000256" key="1">
    <source>
        <dbReference type="SAM" id="MobiDB-lite"/>
    </source>
</evidence>
<evidence type="ECO:0000313" key="3">
    <source>
        <dbReference type="Proteomes" id="UP001332192"/>
    </source>
</evidence>
<gene>
    <name evidence="2" type="ORF">U7230_01940</name>
</gene>
<dbReference type="PANTHER" id="PTHR23404">
    <property type="entry name" value="MOLYBDOPTERIN SYNTHASE RELATED"/>
    <property type="match status" value="1"/>
</dbReference>
<proteinExistence type="predicted"/>
<keyword evidence="3" id="KW-1185">Reference proteome</keyword>